<feature type="region of interest" description="Disordered" evidence="1">
    <location>
        <begin position="1"/>
        <end position="48"/>
    </location>
</feature>
<name>A0A5B7EMJ1_PORTR</name>
<dbReference type="Proteomes" id="UP000324222">
    <property type="component" value="Unassembled WGS sequence"/>
</dbReference>
<proteinExistence type="predicted"/>
<dbReference type="AlphaFoldDB" id="A0A5B7EMJ1"/>
<accession>A0A5B7EMJ1</accession>
<sequence>MHGKVSASPPSSATTSTQNTCRHNALSDSPPVKNKAQHTSVTSPGKARAWQGGMWRLTWLWAEGGMRPGQSLTAVKASSISHSVSSRPVSSVGVLDRCRDSRKSRSSSCGMGRPGEPVACMGRGRGEPSELLPLLSPRESRFSSSTARPSTCRGRAPSPSQLPFSIGGPSPRPALVPPGRLVLRGLVAPGRPFWPCSGLDCERGLGYRVGGQDRAVSSSSTACDGEGCRPSYLQVQVVQAAVVEASWACASSR</sequence>
<protein>
    <submittedName>
        <fullName evidence="2">Uncharacterized protein</fullName>
    </submittedName>
</protein>
<feature type="compositionally biased region" description="Low complexity" evidence="1">
    <location>
        <begin position="1"/>
        <end position="17"/>
    </location>
</feature>
<evidence type="ECO:0000313" key="3">
    <source>
        <dbReference type="Proteomes" id="UP000324222"/>
    </source>
</evidence>
<evidence type="ECO:0000313" key="2">
    <source>
        <dbReference type="EMBL" id="MPC34263.1"/>
    </source>
</evidence>
<comment type="caution">
    <text evidence="2">The sequence shown here is derived from an EMBL/GenBank/DDBJ whole genome shotgun (WGS) entry which is preliminary data.</text>
</comment>
<keyword evidence="3" id="KW-1185">Reference proteome</keyword>
<reference evidence="2 3" key="1">
    <citation type="submission" date="2019-05" db="EMBL/GenBank/DDBJ databases">
        <title>Another draft genome of Portunus trituberculatus and its Hox gene families provides insights of decapod evolution.</title>
        <authorList>
            <person name="Jeong J.-H."/>
            <person name="Song I."/>
            <person name="Kim S."/>
            <person name="Choi T."/>
            <person name="Kim D."/>
            <person name="Ryu S."/>
            <person name="Kim W."/>
        </authorList>
    </citation>
    <scope>NUCLEOTIDE SEQUENCE [LARGE SCALE GENOMIC DNA]</scope>
    <source>
        <tissue evidence="2">Muscle</tissue>
    </source>
</reference>
<organism evidence="2 3">
    <name type="scientific">Portunus trituberculatus</name>
    <name type="common">Swimming crab</name>
    <name type="synonym">Neptunus trituberculatus</name>
    <dbReference type="NCBI Taxonomy" id="210409"/>
    <lineage>
        <taxon>Eukaryota</taxon>
        <taxon>Metazoa</taxon>
        <taxon>Ecdysozoa</taxon>
        <taxon>Arthropoda</taxon>
        <taxon>Crustacea</taxon>
        <taxon>Multicrustacea</taxon>
        <taxon>Malacostraca</taxon>
        <taxon>Eumalacostraca</taxon>
        <taxon>Eucarida</taxon>
        <taxon>Decapoda</taxon>
        <taxon>Pleocyemata</taxon>
        <taxon>Brachyura</taxon>
        <taxon>Eubrachyura</taxon>
        <taxon>Portunoidea</taxon>
        <taxon>Portunidae</taxon>
        <taxon>Portuninae</taxon>
        <taxon>Portunus</taxon>
    </lineage>
</organism>
<feature type="compositionally biased region" description="Low complexity" evidence="1">
    <location>
        <begin position="129"/>
        <end position="145"/>
    </location>
</feature>
<feature type="region of interest" description="Disordered" evidence="1">
    <location>
        <begin position="95"/>
        <end position="171"/>
    </location>
</feature>
<dbReference type="EMBL" id="VSRR010003016">
    <property type="protein sequence ID" value="MPC34263.1"/>
    <property type="molecule type" value="Genomic_DNA"/>
</dbReference>
<evidence type="ECO:0000256" key="1">
    <source>
        <dbReference type="SAM" id="MobiDB-lite"/>
    </source>
</evidence>
<gene>
    <name evidence="2" type="ORF">E2C01_027647</name>
</gene>